<name>A0A2H0BHY9_9BACT</name>
<comment type="caution">
    <text evidence="4">The sequence shown here is derived from an EMBL/GenBank/DDBJ whole genome shotgun (WGS) entry which is preliminary data.</text>
</comment>
<sequence>MKIAIDVSQIVYGTGVSVYTRKLVENLLAIDKEDEFILFGGSLRRFQELKAFGAKVFPIPPKVGDFIWNRLHILPIEYLVGKIDIFHSSDWTQPPSKSFKVTTVHDLAPLKFPKSVHPEIVAVHKRRLKWVKKEIDRVIAPSTQTKKDLIDYGVSEDRIRVIYEASVNPPADLKRVEEVKKKYQVGQVKYLLSVGITPTKNTERIIKAFDLAGGGEKLKLVLVGRPVNVKIKERRGVRLLGAVSDNELAALYTGAEALVYPSLYEGFGIPVLDAFACGCPVVTSNFSSMPEVAGGAAVLVDPYSVSSIAEGIKKALGSRKGLIEKGLRRVKDFSWEKTAKETLKVYSEQH</sequence>
<evidence type="ECO:0000313" key="4">
    <source>
        <dbReference type="EMBL" id="PIP57275.1"/>
    </source>
</evidence>
<feature type="domain" description="Glycosyl transferase family 1" evidence="2">
    <location>
        <begin position="181"/>
        <end position="319"/>
    </location>
</feature>
<accession>A0A2H0BHY9</accession>
<dbReference type="InterPro" id="IPR028098">
    <property type="entry name" value="Glyco_trans_4-like_N"/>
</dbReference>
<dbReference type="Pfam" id="PF00534">
    <property type="entry name" value="Glycos_transf_1"/>
    <property type="match status" value="1"/>
</dbReference>
<organism evidence="4 5">
    <name type="scientific">Candidatus Woesebacteria bacterium CG22_combo_CG10-13_8_21_14_all_45_10</name>
    <dbReference type="NCBI Taxonomy" id="1975060"/>
    <lineage>
        <taxon>Bacteria</taxon>
        <taxon>Candidatus Woeseibacteriota</taxon>
    </lineage>
</organism>
<dbReference type="PANTHER" id="PTHR46401">
    <property type="entry name" value="GLYCOSYLTRANSFERASE WBBK-RELATED"/>
    <property type="match status" value="1"/>
</dbReference>
<dbReference type="InterPro" id="IPR001296">
    <property type="entry name" value="Glyco_trans_1"/>
</dbReference>
<dbReference type="GO" id="GO:0016757">
    <property type="term" value="F:glycosyltransferase activity"/>
    <property type="evidence" value="ECO:0007669"/>
    <property type="project" value="InterPro"/>
</dbReference>
<dbReference type="CDD" id="cd03809">
    <property type="entry name" value="GT4_MtfB-like"/>
    <property type="match status" value="1"/>
</dbReference>
<reference evidence="4 5" key="1">
    <citation type="submission" date="2017-09" db="EMBL/GenBank/DDBJ databases">
        <title>Depth-based differentiation of microbial function through sediment-hosted aquifers and enrichment of novel symbionts in the deep terrestrial subsurface.</title>
        <authorList>
            <person name="Probst A.J."/>
            <person name="Ladd B."/>
            <person name="Jarett J.K."/>
            <person name="Geller-Mcgrath D.E."/>
            <person name="Sieber C.M."/>
            <person name="Emerson J.B."/>
            <person name="Anantharaman K."/>
            <person name="Thomas B.C."/>
            <person name="Malmstrom R."/>
            <person name="Stieglmeier M."/>
            <person name="Klingl A."/>
            <person name="Woyke T."/>
            <person name="Ryan C.M."/>
            <person name="Banfield J.F."/>
        </authorList>
    </citation>
    <scope>NUCLEOTIDE SEQUENCE [LARGE SCALE GENOMIC DNA]</scope>
    <source>
        <strain evidence="4">CG22_combo_CG10-13_8_21_14_all_45_10</strain>
    </source>
</reference>
<keyword evidence="1" id="KW-0808">Transferase</keyword>
<dbReference type="AlphaFoldDB" id="A0A2H0BHY9"/>
<dbReference type="EMBL" id="PCSV01000011">
    <property type="protein sequence ID" value="PIP57275.1"/>
    <property type="molecule type" value="Genomic_DNA"/>
</dbReference>
<evidence type="ECO:0000259" key="3">
    <source>
        <dbReference type="Pfam" id="PF13439"/>
    </source>
</evidence>
<evidence type="ECO:0000256" key="1">
    <source>
        <dbReference type="ARBA" id="ARBA00022679"/>
    </source>
</evidence>
<dbReference type="PANTHER" id="PTHR46401:SF2">
    <property type="entry name" value="GLYCOSYLTRANSFERASE WBBK-RELATED"/>
    <property type="match status" value="1"/>
</dbReference>
<evidence type="ECO:0008006" key="6">
    <source>
        <dbReference type="Google" id="ProtNLM"/>
    </source>
</evidence>
<dbReference type="Pfam" id="PF13439">
    <property type="entry name" value="Glyco_transf_4"/>
    <property type="match status" value="1"/>
</dbReference>
<protein>
    <recommendedName>
        <fullName evidence="6">Glycosyl transferase family 1</fullName>
    </recommendedName>
</protein>
<dbReference type="Proteomes" id="UP000230759">
    <property type="component" value="Unassembled WGS sequence"/>
</dbReference>
<feature type="domain" description="Glycosyltransferase subfamily 4-like N-terminal" evidence="3">
    <location>
        <begin position="15"/>
        <end position="163"/>
    </location>
</feature>
<proteinExistence type="predicted"/>
<evidence type="ECO:0000313" key="5">
    <source>
        <dbReference type="Proteomes" id="UP000230759"/>
    </source>
</evidence>
<dbReference type="SUPFAM" id="SSF53756">
    <property type="entry name" value="UDP-Glycosyltransferase/glycogen phosphorylase"/>
    <property type="match status" value="1"/>
</dbReference>
<dbReference type="GO" id="GO:0009103">
    <property type="term" value="P:lipopolysaccharide biosynthetic process"/>
    <property type="evidence" value="ECO:0007669"/>
    <property type="project" value="TreeGrafter"/>
</dbReference>
<dbReference type="Gene3D" id="3.40.50.2000">
    <property type="entry name" value="Glycogen Phosphorylase B"/>
    <property type="match status" value="2"/>
</dbReference>
<gene>
    <name evidence="4" type="ORF">COX04_00445</name>
</gene>
<evidence type="ECO:0000259" key="2">
    <source>
        <dbReference type="Pfam" id="PF00534"/>
    </source>
</evidence>